<keyword evidence="2" id="KW-0255">Endonuclease</keyword>
<dbReference type="PANTHER" id="PTHR31290:SF5">
    <property type="entry name" value="UV-DAMAGE ENDONUCLEASE"/>
    <property type="match status" value="1"/>
</dbReference>
<dbReference type="InterPro" id="IPR036237">
    <property type="entry name" value="Xyl_isomerase-like_sf"/>
</dbReference>
<evidence type="ECO:0000256" key="5">
    <source>
        <dbReference type="ARBA" id="ARBA00022801"/>
    </source>
</evidence>
<dbReference type="GO" id="GO:0009411">
    <property type="term" value="P:response to UV"/>
    <property type="evidence" value="ECO:0007669"/>
    <property type="project" value="InterPro"/>
</dbReference>
<organism evidence="8 9">
    <name type="scientific">Ambispora gerdemannii</name>
    <dbReference type="NCBI Taxonomy" id="144530"/>
    <lineage>
        <taxon>Eukaryota</taxon>
        <taxon>Fungi</taxon>
        <taxon>Fungi incertae sedis</taxon>
        <taxon>Mucoromycota</taxon>
        <taxon>Glomeromycotina</taxon>
        <taxon>Glomeromycetes</taxon>
        <taxon>Archaeosporales</taxon>
        <taxon>Ambisporaceae</taxon>
        <taxon>Ambispora</taxon>
    </lineage>
</organism>
<evidence type="ECO:0000256" key="6">
    <source>
        <dbReference type="ARBA" id="ARBA00023204"/>
    </source>
</evidence>
<feature type="compositionally biased region" description="Basic residues" evidence="7">
    <location>
        <begin position="311"/>
        <end position="335"/>
    </location>
</feature>
<dbReference type="GO" id="GO:0006289">
    <property type="term" value="P:nucleotide-excision repair"/>
    <property type="evidence" value="ECO:0007669"/>
    <property type="project" value="InterPro"/>
</dbReference>
<evidence type="ECO:0000256" key="2">
    <source>
        <dbReference type="ARBA" id="ARBA00022759"/>
    </source>
</evidence>
<feature type="region of interest" description="Disordered" evidence="7">
    <location>
        <begin position="302"/>
        <end position="354"/>
    </location>
</feature>
<accession>A0A9N9DWJ4</accession>
<evidence type="ECO:0000256" key="4">
    <source>
        <dbReference type="ARBA" id="ARBA00022769"/>
    </source>
</evidence>
<reference evidence="8" key="1">
    <citation type="submission" date="2021-06" db="EMBL/GenBank/DDBJ databases">
        <authorList>
            <person name="Kallberg Y."/>
            <person name="Tangrot J."/>
            <person name="Rosling A."/>
        </authorList>
    </citation>
    <scope>NUCLEOTIDE SEQUENCE</scope>
    <source>
        <strain evidence="8">MT106</strain>
    </source>
</reference>
<dbReference type="GO" id="GO:0005634">
    <property type="term" value="C:nucleus"/>
    <property type="evidence" value="ECO:0007669"/>
    <property type="project" value="TreeGrafter"/>
</dbReference>
<feature type="region of interest" description="Disordered" evidence="7">
    <location>
        <begin position="235"/>
        <end position="257"/>
    </location>
</feature>
<evidence type="ECO:0000256" key="3">
    <source>
        <dbReference type="ARBA" id="ARBA00022763"/>
    </source>
</evidence>
<comment type="caution">
    <text evidence="8">The sequence shown here is derived from an EMBL/GenBank/DDBJ whole genome shotgun (WGS) entry which is preliminary data.</text>
</comment>
<keyword evidence="6" id="KW-0234">DNA repair</keyword>
<dbReference type="SUPFAM" id="SSF51658">
    <property type="entry name" value="Xylose isomerase-like"/>
    <property type="match status" value="1"/>
</dbReference>
<keyword evidence="1" id="KW-0540">Nuclease</keyword>
<dbReference type="GO" id="GO:0004519">
    <property type="term" value="F:endonuclease activity"/>
    <property type="evidence" value="ECO:0007669"/>
    <property type="project" value="UniProtKB-KW"/>
</dbReference>
<keyword evidence="4" id="KW-0228">DNA excision</keyword>
<keyword evidence="3" id="KW-0227">DNA damage</keyword>
<dbReference type="PANTHER" id="PTHR31290">
    <property type="entry name" value="UV-DAMAGE ENDONUCLEASE"/>
    <property type="match status" value="1"/>
</dbReference>
<dbReference type="GO" id="GO:0016787">
    <property type="term" value="F:hydrolase activity"/>
    <property type="evidence" value="ECO:0007669"/>
    <property type="project" value="UniProtKB-KW"/>
</dbReference>
<evidence type="ECO:0000256" key="7">
    <source>
        <dbReference type="SAM" id="MobiDB-lite"/>
    </source>
</evidence>
<name>A0A9N9DWJ4_9GLOM</name>
<gene>
    <name evidence="8" type="ORF">AGERDE_LOCUS11402</name>
</gene>
<keyword evidence="5" id="KW-0378">Hydrolase</keyword>
<proteinExistence type="predicted"/>
<dbReference type="GO" id="GO:0005739">
    <property type="term" value="C:mitochondrion"/>
    <property type="evidence" value="ECO:0007669"/>
    <property type="project" value="TreeGrafter"/>
</dbReference>
<evidence type="ECO:0000313" key="9">
    <source>
        <dbReference type="Proteomes" id="UP000789831"/>
    </source>
</evidence>
<dbReference type="GO" id="GO:0043504">
    <property type="term" value="P:mitochondrial DNA repair"/>
    <property type="evidence" value="ECO:0007669"/>
    <property type="project" value="TreeGrafter"/>
</dbReference>
<dbReference type="OrthoDB" id="541883at2759"/>
<dbReference type="Gene3D" id="3.20.20.150">
    <property type="entry name" value="Divalent-metal-dependent TIM barrel enzymes"/>
    <property type="match status" value="1"/>
</dbReference>
<dbReference type="AlphaFoldDB" id="A0A9N9DWJ4"/>
<dbReference type="Proteomes" id="UP000789831">
    <property type="component" value="Unassembled WGS sequence"/>
</dbReference>
<dbReference type="NCBIfam" id="TIGR00629">
    <property type="entry name" value="uvde"/>
    <property type="match status" value="1"/>
</dbReference>
<keyword evidence="9" id="KW-1185">Reference proteome</keyword>
<evidence type="ECO:0000313" key="8">
    <source>
        <dbReference type="EMBL" id="CAG8651058.1"/>
    </source>
</evidence>
<dbReference type="Pfam" id="PF03851">
    <property type="entry name" value="UvdE"/>
    <property type="match status" value="1"/>
</dbReference>
<sequence length="354" mass="40946">MASSSKKDSNITNFRGRLGIATIKKKGMEYVRGLGLQNVRDLLEMVKFNEKHDIKFMRMSSQMFPFASSIEYGYSLSFAEKELRQIGEFAAKHGHRLTTHPGQFNQLGSPNRITVEKTIRELDYHAEMLDLMALPPDSIMVIHMGGMYENKEETLERFEQNYLALPPRIKNRLVLENDELSYCVQDLLPVCQKLSIPLVLDWHHHKLYPGTLSFEDLLAIIPEINKTWTDRGFKPKQHYSESRRGANSIMEKRAHSDRVVQLPPCDPDMDLMIEAKDKEQAVFQLYQKYNLFKVDESVLVPPDEVESTQTKGRKSNKRKVGSTQTKGRKSNKRKVMAVESEVNEEFQDARKKYT</sequence>
<dbReference type="EMBL" id="CAJVPL010004773">
    <property type="protein sequence ID" value="CAG8651058.1"/>
    <property type="molecule type" value="Genomic_DNA"/>
</dbReference>
<evidence type="ECO:0000256" key="1">
    <source>
        <dbReference type="ARBA" id="ARBA00022722"/>
    </source>
</evidence>
<dbReference type="InterPro" id="IPR004601">
    <property type="entry name" value="UvdE"/>
</dbReference>
<protein>
    <submittedName>
        <fullName evidence="8">3082_t:CDS:1</fullName>
    </submittedName>
</protein>